<evidence type="ECO:0000313" key="1">
    <source>
        <dbReference type="Ensembl" id="ENSOKIP00005016786.1"/>
    </source>
</evidence>
<reference evidence="1" key="1">
    <citation type="submission" date="2025-08" db="UniProtKB">
        <authorList>
            <consortium name="Ensembl"/>
        </authorList>
    </citation>
    <scope>IDENTIFICATION</scope>
</reference>
<organism evidence="1 2">
    <name type="scientific">Oncorhynchus kisutch</name>
    <name type="common">Coho salmon</name>
    <name type="synonym">Salmo kisutch</name>
    <dbReference type="NCBI Taxonomy" id="8019"/>
    <lineage>
        <taxon>Eukaryota</taxon>
        <taxon>Metazoa</taxon>
        <taxon>Chordata</taxon>
        <taxon>Craniata</taxon>
        <taxon>Vertebrata</taxon>
        <taxon>Euteleostomi</taxon>
        <taxon>Actinopterygii</taxon>
        <taxon>Neopterygii</taxon>
        <taxon>Teleostei</taxon>
        <taxon>Protacanthopterygii</taxon>
        <taxon>Salmoniformes</taxon>
        <taxon>Salmonidae</taxon>
        <taxon>Salmoninae</taxon>
        <taxon>Oncorhynchus</taxon>
    </lineage>
</organism>
<reference evidence="1" key="2">
    <citation type="submission" date="2025-09" db="UniProtKB">
        <authorList>
            <consortium name="Ensembl"/>
        </authorList>
    </citation>
    <scope>IDENTIFICATION</scope>
</reference>
<protein>
    <submittedName>
        <fullName evidence="1">Uncharacterized protein</fullName>
    </submittedName>
</protein>
<dbReference type="Proteomes" id="UP000694557">
    <property type="component" value="Unassembled WGS sequence"/>
</dbReference>
<keyword evidence="2" id="KW-1185">Reference proteome</keyword>
<name>A0A8C7D824_ONCKI</name>
<accession>A0A8C7D824</accession>
<dbReference type="AlphaFoldDB" id="A0A8C7D824"/>
<evidence type="ECO:0000313" key="2">
    <source>
        <dbReference type="Proteomes" id="UP000694557"/>
    </source>
</evidence>
<dbReference type="Ensembl" id="ENSOKIT00005017872.1">
    <property type="protein sequence ID" value="ENSOKIP00005016786.1"/>
    <property type="gene ID" value="ENSOKIG00005007455.1"/>
</dbReference>
<proteinExistence type="predicted"/>
<sequence>MLQADWWGQFYSDGGEPTVALLQVEAALEEGNSEWSAARRGRVWFMSCQRVEGEVRQKGALAYILLSKTSQ</sequence>
<dbReference type="GeneTree" id="ENSGT00990000212862"/>